<proteinExistence type="predicted"/>
<dbReference type="GO" id="GO:0005975">
    <property type="term" value="P:carbohydrate metabolic process"/>
    <property type="evidence" value="ECO:0007669"/>
    <property type="project" value="InterPro"/>
</dbReference>
<dbReference type="GO" id="GO:0016787">
    <property type="term" value="F:hydrolase activity"/>
    <property type="evidence" value="ECO:0007669"/>
    <property type="project" value="UniProtKB-KW"/>
</dbReference>
<dbReference type="InterPro" id="IPR010905">
    <property type="entry name" value="Glyco_hydro_88"/>
</dbReference>
<evidence type="ECO:0000313" key="3">
    <source>
        <dbReference type="EMBL" id="KIM83914.1"/>
    </source>
</evidence>
<dbReference type="SUPFAM" id="SSF48208">
    <property type="entry name" value="Six-hairpin glycosidases"/>
    <property type="match status" value="1"/>
</dbReference>
<protein>
    <recommendedName>
        <fullName evidence="5">Glycoside hydrolase family 105 protein</fullName>
    </recommendedName>
</protein>
<dbReference type="EMBL" id="KN832989">
    <property type="protein sequence ID" value="KIM83914.1"/>
    <property type="molecule type" value="Genomic_DNA"/>
</dbReference>
<accession>A0A0C3FWN5</accession>
<keyword evidence="1" id="KW-0378">Hydrolase</keyword>
<dbReference type="PANTHER" id="PTHR41814:SF1">
    <property type="entry name" value="CELLULASE"/>
    <property type="match status" value="1"/>
</dbReference>
<gene>
    <name evidence="3" type="ORF">PILCRDRAFT_68878</name>
</gene>
<keyword evidence="2" id="KW-0732">Signal</keyword>
<feature type="chain" id="PRO_5002164377" description="Glycoside hydrolase family 105 protein" evidence="2">
    <location>
        <begin position="25"/>
        <end position="389"/>
    </location>
</feature>
<sequence length="389" mass="42368">MKRRSRRLLSWIVWSFLVVTGSTTSPPGLDDATVSQVRANLLQVASASWELGTAAEALTELSWPALSVFRSTAFPPPTQLNASLNASDVLQIASETVQNKPFDSMALVANDSAVGDPASIGNAVLLANWTRTDLSDTSFSFAAGQQLDYLLNYAPRSAEGAISQRWDQVQLWADFIYMAPPFIAYFAITQGGGGALLLLQAAYDQCRLYRDQLFDSDVSLWRHVALGTWQDNLHWATGNGWAAAGMLRVMETMNNSAYANQLVAQTSNMTSWINEIMTGVWTYQQQESGALLNILDDPTSFVDSSSTALLSSVAYRMATLTNNNTYVTSANKALSFVSQNINANGWLQNTVDPYTFWTPTAANGSSAEGQAFVLLMHAAWRDYTGGSAD</sequence>
<feature type="signal peptide" evidence="2">
    <location>
        <begin position="1"/>
        <end position="24"/>
    </location>
</feature>
<reference evidence="3 4" key="1">
    <citation type="submission" date="2014-04" db="EMBL/GenBank/DDBJ databases">
        <authorList>
            <consortium name="DOE Joint Genome Institute"/>
            <person name="Kuo A."/>
            <person name="Tarkka M."/>
            <person name="Buscot F."/>
            <person name="Kohler A."/>
            <person name="Nagy L.G."/>
            <person name="Floudas D."/>
            <person name="Copeland A."/>
            <person name="Barry K.W."/>
            <person name="Cichocki N."/>
            <person name="Veneault-Fourrey C."/>
            <person name="LaButti K."/>
            <person name="Lindquist E.A."/>
            <person name="Lipzen A."/>
            <person name="Lundell T."/>
            <person name="Morin E."/>
            <person name="Murat C."/>
            <person name="Sun H."/>
            <person name="Tunlid A."/>
            <person name="Henrissat B."/>
            <person name="Grigoriev I.V."/>
            <person name="Hibbett D.S."/>
            <person name="Martin F."/>
            <person name="Nordberg H.P."/>
            <person name="Cantor M.N."/>
            <person name="Hua S.X."/>
        </authorList>
    </citation>
    <scope>NUCLEOTIDE SEQUENCE [LARGE SCALE GENOMIC DNA]</scope>
    <source>
        <strain evidence="3 4">F 1598</strain>
    </source>
</reference>
<reference evidence="4" key="2">
    <citation type="submission" date="2015-01" db="EMBL/GenBank/DDBJ databases">
        <title>Evolutionary Origins and Diversification of the Mycorrhizal Mutualists.</title>
        <authorList>
            <consortium name="DOE Joint Genome Institute"/>
            <consortium name="Mycorrhizal Genomics Consortium"/>
            <person name="Kohler A."/>
            <person name="Kuo A."/>
            <person name="Nagy L.G."/>
            <person name="Floudas D."/>
            <person name="Copeland A."/>
            <person name="Barry K.W."/>
            <person name="Cichocki N."/>
            <person name="Veneault-Fourrey C."/>
            <person name="LaButti K."/>
            <person name="Lindquist E.A."/>
            <person name="Lipzen A."/>
            <person name="Lundell T."/>
            <person name="Morin E."/>
            <person name="Murat C."/>
            <person name="Riley R."/>
            <person name="Ohm R."/>
            <person name="Sun H."/>
            <person name="Tunlid A."/>
            <person name="Henrissat B."/>
            <person name="Grigoriev I.V."/>
            <person name="Hibbett D.S."/>
            <person name="Martin F."/>
        </authorList>
    </citation>
    <scope>NUCLEOTIDE SEQUENCE [LARGE SCALE GENOMIC DNA]</scope>
    <source>
        <strain evidence="4">F 1598</strain>
    </source>
</reference>
<evidence type="ECO:0000313" key="4">
    <source>
        <dbReference type="Proteomes" id="UP000054166"/>
    </source>
</evidence>
<organism evidence="3 4">
    <name type="scientific">Piloderma croceum (strain F 1598)</name>
    <dbReference type="NCBI Taxonomy" id="765440"/>
    <lineage>
        <taxon>Eukaryota</taxon>
        <taxon>Fungi</taxon>
        <taxon>Dikarya</taxon>
        <taxon>Basidiomycota</taxon>
        <taxon>Agaricomycotina</taxon>
        <taxon>Agaricomycetes</taxon>
        <taxon>Agaricomycetidae</taxon>
        <taxon>Atheliales</taxon>
        <taxon>Atheliaceae</taxon>
        <taxon>Piloderma</taxon>
    </lineage>
</organism>
<evidence type="ECO:0000256" key="2">
    <source>
        <dbReference type="SAM" id="SignalP"/>
    </source>
</evidence>
<dbReference type="OrthoDB" id="4138492at2759"/>
<dbReference type="InParanoid" id="A0A0C3FWN5"/>
<dbReference type="PANTHER" id="PTHR41814">
    <property type="entry name" value="EXPRESSED PROTEIN"/>
    <property type="match status" value="1"/>
</dbReference>
<dbReference type="AlphaFoldDB" id="A0A0C3FWN5"/>
<evidence type="ECO:0008006" key="5">
    <source>
        <dbReference type="Google" id="ProtNLM"/>
    </source>
</evidence>
<evidence type="ECO:0000256" key="1">
    <source>
        <dbReference type="ARBA" id="ARBA00022801"/>
    </source>
</evidence>
<dbReference type="InterPro" id="IPR012341">
    <property type="entry name" value="6hp_glycosidase-like_sf"/>
</dbReference>
<dbReference type="Proteomes" id="UP000054166">
    <property type="component" value="Unassembled WGS sequence"/>
</dbReference>
<name>A0A0C3FWN5_PILCF</name>
<dbReference type="HOGENOM" id="CLU_037534_0_0_1"/>
<dbReference type="Gene3D" id="1.50.10.10">
    <property type="match status" value="1"/>
</dbReference>
<dbReference type="STRING" id="765440.A0A0C3FWN5"/>
<dbReference type="InterPro" id="IPR008928">
    <property type="entry name" value="6-hairpin_glycosidase_sf"/>
</dbReference>
<keyword evidence="4" id="KW-1185">Reference proteome</keyword>
<dbReference type="Pfam" id="PF07470">
    <property type="entry name" value="Glyco_hydro_88"/>
    <property type="match status" value="1"/>
</dbReference>